<dbReference type="InParanoid" id="B5RUR4"/>
<feature type="transmembrane region" description="Helical" evidence="3">
    <location>
        <begin position="448"/>
        <end position="473"/>
    </location>
</feature>
<organism evidence="4 5">
    <name type="scientific">Debaryomyces hansenii (strain ATCC 36239 / CBS 767 / BCRC 21394 / JCM 1990 / NBRC 0083 / IGC 2968)</name>
    <name type="common">Yeast</name>
    <name type="synonym">Torulaspora hansenii</name>
    <dbReference type="NCBI Taxonomy" id="284592"/>
    <lineage>
        <taxon>Eukaryota</taxon>
        <taxon>Fungi</taxon>
        <taxon>Dikarya</taxon>
        <taxon>Ascomycota</taxon>
        <taxon>Saccharomycotina</taxon>
        <taxon>Pichiomycetes</taxon>
        <taxon>Debaryomycetaceae</taxon>
        <taxon>Debaryomyces</taxon>
    </lineage>
</organism>
<evidence type="ECO:0000256" key="2">
    <source>
        <dbReference type="SAM" id="MobiDB-lite"/>
    </source>
</evidence>
<feature type="compositionally biased region" description="Low complexity" evidence="2">
    <location>
        <begin position="796"/>
        <end position="807"/>
    </location>
</feature>
<feature type="transmembrane region" description="Helical" evidence="3">
    <location>
        <begin position="596"/>
        <end position="617"/>
    </location>
</feature>
<protein>
    <submittedName>
        <fullName evidence="4">DEHA2G11946p</fullName>
    </submittedName>
</protein>
<dbReference type="OMA" id="SEPTHCR"/>
<feature type="transmembrane region" description="Helical" evidence="3">
    <location>
        <begin position="21"/>
        <end position="40"/>
    </location>
</feature>
<dbReference type="Proteomes" id="UP000000599">
    <property type="component" value="Chromosome G"/>
</dbReference>
<evidence type="ECO:0000256" key="1">
    <source>
        <dbReference type="PROSITE-ProRule" id="PRU00221"/>
    </source>
</evidence>
<dbReference type="SUPFAM" id="SSF50998">
    <property type="entry name" value="Quinoprotein alcohol dehydrogenase-like"/>
    <property type="match status" value="1"/>
</dbReference>
<dbReference type="AlphaFoldDB" id="B5RUR4"/>
<keyword evidence="5" id="KW-1185">Reference proteome</keyword>
<dbReference type="GeneID" id="8999192"/>
<gene>
    <name evidence="4" type="ordered locus">DEHA2G11946g</name>
</gene>
<evidence type="ECO:0000313" key="4">
    <source>
        <dbReference type="EMBL" id="CAR65958.1"/>
    </source>
</evidence>
<proteinExistence type="predicted"/>
<feature type="transmembrane region" description="Helical" evidence="3">
    <location>
        <begin position="250"/>
        <end position="274"/>
    </location>
</feature>
<dbReference type="PROSITE" id="PS50082">
    <property type="entry name" value="WD_REPEATS_2"/>
    <property type="match status" value="1"/>
</dbReference>
<evidence type="ECO:0000313" key="5">
    <source>
        <dbReference type="Proteomes" id="UP000000599"/>
    </source>
</evidence>
<dbReference type="OrthoDB" id="1914839at2759"/>
<evidence type="ECO:0000256" key="3">
    <source>
        <dbReference type="SAM" id="Phobius"/>
    </source>
</evidence>
<feature type="transmembrane region" description="Helical" evidence="3">
    <location>
        <begin position="320"/>
        <end position="340"/>
    </location>
</feature>
<feature type="repeat" description="WD" evidence="1">
    <location>
        <begin position="654"/>
        <end position="686"/>
    </location>
</feature>
<feature type="region of interest" description="Disordered" evidence="2">
    <location>
        <begin position="782"/>
        <end position="807"/>
    </location>
</feature>
<name>B5RUR4_DEBHA</name>
<keyword evidence="3" id="KW-1133">Transmembrane helix</keyword>
<dbReference type="STRING" id="284592.B5RUR4"/>
<dbReference type="InterPro" id="IPR011047">
    <property type="entry name" value="Quinoprotein_ADH-like_sf"/>
</dbReference>
<keyword evidence="3" id="KW-0812">Transmembrane</keyword>
<dbReference type="InterPro" id="IPR001680">
    <property type="entry name" value="WD40_rpt"/>
</dbReference>
<sequence length="1279" mass="147090">MPPNRSLSNFIKRFINFIISYPRLTVLLPTILIFTISYHVTYDYTIREINCRIASYLGSDIVSTDYSNTRLNNLIDLLNRGNPESLTLTTFEFSNKNIQQKQNALTFEVLNEMKNLHVNLTRKYDDIVIISPLSSWYIDWDIEGEAAEERKIEFNNSILRAINSLDYIQMDSLLINNINKVNHLITSCEIVKFYIVHHPNLDIKGPIIEAIHDTTYLGMSSMSSTTDVEGLVTFVYYSHIQNGSSSSTNLYFSLTSAIEIIVLSIFILYILIAIANQHKIRSNGGLLIAWVVEVLIAGGASISILDYFHDYKSRMSEHSTTFTASAYIFTIMVVSSRNLFRIINDLAGDDYVNNSHENIHKKLYKFYLGISNNDKDNNESLKRISGFLNSYRVCRKLSQYFCNIPIISKVLIIDIVLIAQLKIFSLYFFGFSLNSPFKEYLTTRLSYFLEAVCVALVIDHFLQLTYLVGIIIIDLKRYDLTDLLNYQAFQRNESLILPNNSIEGNFLSCILLKLNYPSHLRPSRSSVRYKMGEYLLKVRYSTSLTTWVVMLPLIESVYLLGIFMNWRIMLPYNVIRNPKGIGSMTAITILRDETNWIFYVEYLCILVFIVAISTLTFKLTHSDSLDRKPIKIDESDFVLEDKNIFRCIDLINLRDGHNLDVLKITTNSNTSFIVSIGLDHKILIWSPLNKPISRPIDISATINDTNDREFWPINHINISNDGGYIILINYKNKLIKCFERKKLSYSWQCEMPPISGNRIKVLESFFRKRTVPGFLSRKILQQQKADRKNRRGSATSLSSMNSNMNGNFPFPMNSPKSSVMMQPINENSKNEGQELYETELEKQLNRDDFIMVLETGELITISCNTGELKTFDIFASVYNTSEGKKFNSVKKLTTPRVNDRVICHVNNYDIIVASIINNTWRFRILKVHEGFYNKGIHFALPPPMSASSSLNEINDFSFMYNQRGIDENNKECEIITNSKMQINKATIVTVEFVGMIIRVNNLVAEIIDVQGGIILKRFHVGRFKPSTFKVSHSEPTHCKFCGCVSIQSFSILYEDYDKNTIIVHTFKIDANRSKNNICLRVERDPREIRCVGFSSVSEHLFWYENLECWQLTDINMIIGIKKKCIQQEEDMEILDEDARSSSSNIGTLIKNSGLQSLRSRKSRNPKPKLNEQSWEGFIVTLVDGNVLYYQIPACQTDGLIVNKVTCSEKFGYKSMIVNFGNLIKIIYLGNDKLIENDLYYSGTTSRSLPLPTDNLKVPQLNHDLLFINKRSRHNNLHKL</sequence>
<dbReference type="KEGG" id="dha:DEHA2G11946g"/>
<keyword evidence="1" id="KW-0853">WD repeat</keyword>
<dbReference type="VEuPathDB" id="FungiDB:DEHA2G11946g"/>
<dbReference type="EMBL" id="CR382139">
    <property type="protein sequence ID" value="CAR65958.1"/>
    <property type="molecule type" value="Genomic_DNA"/>
</dbReference>
<reference evidence="4 5" key="1">
    <citation type="journal article" date="2004" name="Nature">
        <title>Genome evolution in yeasts.</title>
        <authorList>
            <consortium name="Genolevures"/>
            <person name="Dujon B."/>
            <person name="Sherman D."/>
            <person name="Fischer G."/>
            <person name="Durrens P."/>
            <person name="Casaregola S."/>
            <person name="Lafontaine I."/>
            <person name="de Montigny J."/>
            <person name="Marck C."/>
            <person name="Neuveglise C."/>
            <person name="Talla E."/>
            <person name="Goffard N."/>
            <person name="Frangeul L."/>
            <person name="Aigle M."/>
            <person name="Anthouard V."/>
            <person name="Babour A."/>
            <person name="Barbe V."/>
            <person name="Barnay S."/>
            <person name="Blanchin S."/>
            <person name="Beckerich J.M."/>
            <person name="Beyne E."/>
            <person name="Bleykasten C."/>
            <person name="Boisrame A."/>
            <person name="Boyer J."/>
            <person name="Cattolico L."/>
            <person name="Confanioleri F."/>
            <person name="de Daruvar A."/>
            <person name="Despons L."/>
            <person name="Fabre E."/>
            <person name="Fairhead C."/>
            <person name="Ferry-Dumazet H."/>
            <person name="Groppi A."/>
            <person name="Hantraye F."/>
            <person name="Hennequin C."/>
            <person name="Jauniaux N."/>
            <person name="Joyet P."/>
            <person name="Kachouri R."/>
            <person name="Kerrest A."/>
            <person name="Koszul R."/>
            <person name="Lemaire M."/>
            <person name="Lesur I."/>
            <person name="Ma L."/>
            <person name="Muller H."/>
            <person name="Nicaud J.M."/>
            <person name="Nikolski M."/>
            <person name="Oztas S."/>
            <person name="Ozier-Kalogeropoulos O."/>
            <person name="Pellenz S."/>
            <person name="Potier S."/>
            <person name="Richard G.F."/>
            <person name="Straub M.L."/>
            <person name="Suleau A."/>
            <person name="Swennene D."/>
            <person name="Tekaia F."/>
            <person name="Wesolowski-Louvel M."/>
            <person name="Westhof E."/>
            <person name="Wirth B."/>
            <person name="Zeniou-Meyer M."/>
            <person name="Zivanovic I."/>
            <person name="Bolotin-Fukuhara M."/>
            <person name="Thierry A."/>
            <person name="Bouchier C."/>
            <person name="Caudron B."/>
            <person name="Scarpelli C."/>
            <person name="Gaillardin C."/>
            <person name="Weissenbach J."/>
            <person name="Wincker P."/>
            <person name="Souciet J.L."/>
        </authorList>
    </citation>
    <scope>NUCLEOTIDE SEQUENCE [LARGE SCALE GENOMIC DNA]</scope>
    <source>
        <strain evidence="5">ATCC 36239 / CBS 767 / BCRC 21394 / JCM 1990 / NBRC 0083 / IGC 2968</strain>
    </source>
</reference>
<accession>B5RUR4</accession>
<dbReference type="eggNOG" id="KOG1933">
    <property type="taxonomic scope" value="Eukaryota"/>
</dbReference>
<feature type="transmembrane region" description="Helical" evidence="3">
    <location>
        <begin position="406"/>
        <end position="428"/>
    </location>
</feature>
<keyword evidence="3" id="KW-0472">Membrane</keyword>
<dbReference type="RefSeq" id="XP_002770624.1">
    <property type="nucleotide sequence ID" value="XM_002770578.1"/>
</dbReference>
<dbReference type="HOGENOM" id="CLU_008148_0_0_1"/>
<feature type="transmembrane region" description="Helical" evidence="3">
    <location>
        <begin position="286"/>
        <end position="308"/>
    </location>
</feature>